<dbReference type="PRINTS" id="PR00205">
    <property type="entry name" value="CADHERIN"/>
</dbReference>
<feature type="signal peptide" evidence="6">
    <location>
        <begin position="1"/>
        <end position="20"/>
    </location>
</feature>
<feature type="domain" description="Cadherin" evidence="7">
    <location>
        <begin position="19"/>
        <end position="120"/>
    </location>
</feature>
<protein>
    <recommendedName>
        <fullName evidence="7">Cadherin domain-containing protein</fullName>
    </recommendedName>
</protein>
<evidence type="ECO:0000313" key="10">
    <source>
        <dbReference type="EMBL" id="CAF5182313.1"/>
    </source>
</evidence>
<evidence type="ECO:0000256" key="5">
    <source>
        <dbReference type="PROSITE-ProRule" id="PRU00043"/>
    </source>
</evidence>
<dbReference type="Proteomes" id="UP000681967">
    <property type="component" value="Unassembled WGS sequence"/>
</dbReference>
<dbReference type="EMBL" id="CAJOBH010223119">
    <property type="protein sequence ID" value="CAF5036931.1"/>
    <property type="molecule type" value="Genomic_DNA"/>
</dbReference>
<name>A0A8S3DRI9_9BILA</name>
<dbReference type="Gene3D" id="2.60.40.60">
    <property type="entry name" value="Cadherins"/>
    <property type="match status" value="3"/>
</dbReference>
<dbReference type="SUPFAM" id="SSF49313">
    <property type="entry name" value="Cadherin-like"/>
    <property type="match status" value="2"/>
</dbReference>
<dbReference type="Proteomes" id="UP000676336">
    <property type="component" value="Unassembled WGS sequence"/>
</dbReference>
<evidence type="ECO:0000313" key="9">
    <source>
        <dbReference type="EMBL" id="CAF5036931.1"/>
    </source>
</evidence>
<keyword evidence="2" id="KW-0812">Transmembrane</keyword>
<proteinExistence type="predicted"/>
<sequence>MHLLCCVLLLVLFSSTSIESAQQEIFLNEETPIGTIIFDLNTLSSSLITYQLLESSSLLSFNSSTNLISISKRIDRDTLCPNDDTCSKCQITIKFYDMFNYEILLLIFNINDINDNSPIFSSNTYSISLTENNIPGIKIGLSKGEDIDCLDNGVQLYELTYILNGHIVISSINLVHQQNQTQNQPFYLQYDSNSELYLIVNQTLDRELQHEYIFTVTANDYSHTISSKLILTVLDVNDHTARFSQSVYPVNISQSTLPGTILIKLTAYDPDLDHNARIYYSLLTIDGANNKNDLFQVNS</sequence>
<dbReference type="InterPro" id="IPR050174">
    <property type="entry name" value="Protocadherin/Cadherin-CA"/>
</dbReference>
<dbReference type="PANTHER" id="PTHR24028">
    <property type="entry name" value="CADHERIN-87A"/>
    <property type="match status" value="1"/>
</dbReference>
<dbReference type="SMART" id="SM00112">
    <property type="entry name" value="CA"/>
    <property type="match status" value="2"/>
</dbReference>
<dbReference type="EMBL" id="CAJOBJ010180005">
    <property type="protein sequence ID" value="CAF4914494.1"/>
    <property type="molecule type" value="Genomic_DNA"/>
</dbReference>
<dbReference type="GO" id="GO:0005886">
    <property type="term" value="C:plasma membrane"/>
    <property type="evidence" value="ECO:0007669"/>
    <property type="project" value="TreeGrafter"/>
</dbReference>
<dbReference type="CDD" id="cd11304">
    <property type="entry name" value="Cadherin_repeat"/>
    <property type="match status" value="2"/>
</dbReference>
<evidence type="ECO:0000256" key="1">
    <source>
        <dbReference type="ARBA" id="ARBA00004167"/>
    </source>
</evidence>
<keyword evidence="3" id="KW-1133">Transmembrane helix</keyword>
<organism evidence="9 11">
    <name type="scientific">Rotaria magnacalcarata</name>
    <dbReference type="NCBI Taxonomy" id="392030"/>
    <lineage>
        <taxon>Eukaryota</taxon>
        <taxon>Metazoa</taxon>
        <taxon>Spiralia</taxon>
        <taxon>Gnathifera</taxon>
        <taxon>Rotifera</taxon>
        <taxon>Eurotatoria</taxon>
        <taxon>Bdelloidea</taxon>
        <taxon>Philodinida</taxon>
        <taxon>Philodinidae</taxon>
        <taxon>Rotaria</taxon>
    </lineage>
</organism>
<feature type="non-terminal residue" evidence="9">
    <location>
        <position position="299"/>
    </location>
</feature>
<keyword evidence="4" id="KW-0325">Glycoprotein</keyword>
<gene>
    <name evidence="9" type="ORF">BYL167_LOCUS56481</name>
    <name evidence="8" type="ORF">GIL414_LOCUS52486</name>
    <name evidence="10" type="ORF">SMN809_LOCUS69331</name>
</gene>
<feature type="domain" description="Cadherin" evidence="7">
    <location>
        <begin position="121"/>
        <end position="243"/>
    </location>
</feature>
<keyword evidence="3" id="KW-0472">Membrane</keyword>
<dbReference type="InterPro" id="IPR015919">
    <property type="entry name" value="Cadherin-like_sf"/>
</dbReference>
<dbReference type="GO" id="GO:0007156">
    <property type="term" value="P:homophilic cell adhesion via plasma membrane adhesion molecules"/>
    <property type="evidence" value="ECO:0007669"/>
    <property type="project" value="InterPro"/>
</dbReference>
<dbReference type="EMBL" id="CAJOBI010319244">
    <property type="protein sequence ID" value="CAF5182313.1"/>
    <property type="molecule type" value="Genomic_DNA"/>
</dbReference>
<dbReference type="Proteomes" id="UP000681720">
    <property type="component" value="Unassembled WGS sequence"/>
</dbReference>
<comment type="subcellular location">
    <subcellularLocation>
        <location evidence="1">Membrane</location>
        <topology evidence="1">Single-pass membrane protein</topology>
    </subcellularLocation>
</comment>
<comment type="caution">
    <text evidence="9">The sequence shown here is derived from an EMBL/GenBank/DDBJ whole genome shotgun (WGS) entry which is preliminary data.</text>
</comment>
<dbReference type="PROSITE" id="PS50268">
    <property type="entry name" value="CADHERIN_2"/>
    <property type="match status" value="3"/>
</dbReference>
<evidence type="ECO:0000256" key="4">
    <source>
        <dbReference type="ARBA" id="ARBA00023180"/>
    </source>
</evidence>
<dbReference type="AlphaFoldDB" id="A0A8S3DRI9"/>
<evidence type="ECO:0000256" key="6">
    <source>
        <dbReference type="SAM" id="SignalP"/>
    </source>
</evidence>
<evidence type="ECO:0000313" key="8">
    <source>
        <dbReference type="EMBL" id="CAF4914494.1"/>
    </source>
</evidence>
<dbReference type="GO" id="GO:0005509">
    <property type="term" value="F:calcium ion binding"/>
    <property type="evidence" value="ECO:0007669"/>
    <property type="project" value="UniProtKB-UniRule"/>
</dbReference>
<dbReference type="PANTHER" id="PTHR24028:SF146">
    <property type="entry name" value="CADHERIN 96CB, ISOFORM D-RELATED"/>
    <property type="match status" value="1"/>
</dbReference>
<evidence type="ECO:0000256" key="2">
    <source>
        <dbReference type="ARBA" id="ARBA00022692"/>
    </source>
</evidence>
<reference evidence="9" key="1">
    <citation type="submission" date="2021-02" db="EMBL/GenBank/DDBJ databases">
        <authorList>
            <person name="Nowell W R."/>
        </authorList>
    </citation>
    <scope>NUCLEOTIDE SEQUENCE</scope>
</reference>
<accession>A0A8S3DRI9</accession>
<feature type="domain" description="Cadherin" evidence="7">
    <location>
        <begin position="244"/>
        <end position="299"/>
    </location>
</feature>
<dbReference type="InterPro" id="IPR002126">
    <property type="entry name" value="Cadherin-like_dom"/>
</dbReference>
<evidence type="ECO:0000313" key="11">
    <source>
        <dbReference type="Proteomes" id="UP000681967"/>
    </source>
</evidence>
<evidence type="ECO:0000259" key="7">
    <source>
        <dbReference type="PROSITE" id="PS50268"/>
    </source>
</evidence>
<evidence type="ECO:0000256" key="3">
    <source>
        <dbReference type="ARBA" id="ARBA00022989"/>
    </source>
</evidence>
<keyword evidence="6" id="KW-0732">Signal</keyword>
<feature type="chain" id="PRO_5036434777" description="Cadherin domain-containing protein" evidence="6">
    <location>
        <begin position="21"/>
        <end position="299"/>
    </location>
</feature>
<keyword evidence="5" id="KW-0106">Calcium</keyword>